<keyword evidence="6" id="KW-0482">Metalloprotease</keyword>
<keyword evidence="5" id="KW-0862">Zinc</keyword>
<dbReference type="GO" id="GO:0051603">
    <property type="term" value="P:proteolysis involved in protein catabolic process"/>
    <property type="evidence" value="ECO:0007669"/>
    <property type="project" value="TreeGrafter"/>
</dbReference>
<evidence type="ECO:0000256" key="2">
    <source>
        <dbReference type="ARBA" id="ARBA00022670"/>
    </source>
</evidence>
<evidence type="ECO:0000256" key="1">
    <source>
        <dbReference type="ARBA" id="ARBA00007261"/>
    </source>
</evidence>
<evidence type="ECO:0000256" key="5">
    <source>
        <dbReference type="ARBA" id="ARBA00022833"/>
    </source>
</evidence>
<gene>
    <name evidence="10" type="ORF">CINCED_3A007195</name>
</gene>
<reference evidence="10 11" key="1">
    <citation type="submission" date="2019-08" db="EMBL/GenBank/DDBJ databases">
        <authorList>
            <person name="Alioto T."/>
            <person name="Alioto T."/>
            <person name="Gomez Garrido J."/>
        </authorList>
    </citation>
    <scope>NUCLEOTIDE SEQUENCE [LARGE SCALE GENOMIC DNA]</scope>
</reference>
<evidence type="ECO:0000313" key="10">
    <source>
        <dbReference type="EMBL" id="VVC24106.1"/>
    </source>
</evidence>
<dbReference type="InterPro" id="IPR050626">
    <property type="entry name" value="Peptidase_M16"/>
</dbReference>
<comment type="similarity">
    <text evidence="1">Belongs to the peptidase M16 family.</text>
</comment>
<dbReference type="GO" id="GO:0005739">
    <property type="term" value="C:mitochondrion"/>
    <property type="evidence" value="ECO:0007669"/>
    <property type="project" value="TreeGrafter"/>
</dbReference>
<feature type="domain" description="Coenzyme PQQ synthesis protein F-like C-terminal lobe" evidence="9">
    <location>
        <begin position="570"/>
        <end position="667"/>
    </location>
</feature>
<dbReference type="InterPro" id="IPR007863">
    <property type="entry name" value="Peptidase_M16_C"/>
</dbReference>
<feature type="domain" description="Peptidase M16 C-terminal" evidence="7">
    <location>
        <begin position="2"/>
        <end position="176"/>
    </location>
</feature>
<evidence type="ECO:0000256" key="3">
    <source>
        <dbReference type="ARBA" id="ARBA00022723"/>
    </source>
</evidence>
<dbReference type="AlphaFoldDB" id="A0A5E4LY59"/>
<dbReference type="FunFam" id="3.30.830.10:FF:000005">
    <property type="entry name" value="nardilysin isoform X1"/>
    <property type="match status" value="1"/>
</dbReference>
<name>A0A5E4LY59_9HEMI</name>
<dbReference type="GO" id="GO:0004222">
    <property type="term" value="F:metalloendopeptidase activity"/>
    <property type="evidence" value="ECO:0007669"/>
    <property type="project" value="TreeGrafter"/>
</dbReference>
<evidence type="ECO:0000256" key="6">
    <source>
        <dbReference type="ARBA" id="ARBA00023049"/>
    </source>
</evidence>
<evidence type="ECO:0000313" key="11">
    <source>
        <dbReference type="Proteomes" id="UP000325440"/>
    </source>
</evidence>
<protein>
    <submittedName>
        <fullName evidence="10">Peptidase M16, middle/third domain,Peptidase M16, C-terminal,Metalloenzyme, LuxS/M16 peptidase-like</fullName>
    </submittedName>
</protein>
<proteinExistence type="inferred from homology"/>
<sequence>MLNFHSKWYSSHLMYLTVLGKEDLNTLEELVVSLFGNIKEKNVDKPYWPDPIYKEKQLATKTIVVPVSYIRGLYVSFLIPDQTKFYESKPGAYLSALFEHKGRSSISTVLKERGWSTDFAAGMKSLARGIELFDIDVDLTEEGIDHVDDIIKLIFQFVNMLKREGPQKLYYEENKNISTMHFQFKDQISPLEYIKNLTSTLVYYSLEDVLTANYIIREWKPDLIENLLSYFRPENMKLTVVSKDFQNKINMVDRFYGTRYSISKIPMETLNDWNKDDLCKDLKMPLSNLFITTDFSLVPIDENDPDHPYIFHESPILRIWLKTDTEFRFPKGFVSVDFFSPKVSTDPLYCNIIALFVKLFNEYFSDYAYDATRAGLYLTLEPSTHGFKITINGFTQKMHILINTIIEKLLTFKINSLQFNIFKEEKIKQLKSAIMDQPCNTAILYSSIILSEVGWTTNELLASIYDVNIENIEEFIEEFFSHMFMESLIYGNIDKTKALEIIQILEKPFLARNDFRTLIPQQMLRKRAVQLEDGESILYETISACHSNSCVQIQFQCGVQSTINSVIVLLFSNIMQKTCGNILGTQEQSRYVVFGSSQVHFGVLSLYITVQSAHTPMYVHTKIESYIDTIQELLTNMTNEEFEKYKDALTAQLLEKPKNIMEQASAYQIEISTQTYSFNQMQMFVEALKSVTKSDIVQFYVDKISQSGPKRHKLAVHVKSTLKNTNNDKLSQSDNSLRANNNLNCVLNSHAKCLDLVFSKDAKIYLKKSVTVAV</sequence>
<dbReference type="Pfam" id="PF05193">
    <property type="entry name" value="Peptidase_M16_C"/>
    <property type="match status" value="1"/>
</dbReference>
<keyword evidence="2" id="KW-0645">Protease</keyword>
<dbReference type="SUPFAM" id="SSF63411">
    <property type="entry name" value="LuxS/MPP-like metallohydrolase"/>
    <property type="match status" value="4"/>
</dbReference>
<evidence type="ECO:0000259" key="8">
    <source>
        <dbReference type="Pfam" id="PF16187"/>
    </source>
</evidence>
<evidence type="ECO:0000259" key="7">
    <source>
        <dbReference type="Pfam" id="PF05193"/>
    </source>
</evidence>
<feature type="domain" description="Peptidase M16 middle/third" evidence="8">
    <location>
        <begin position="182"/>
        <end position="462"/>
    </location>
</feature>
<accession>A0A5E4LY59</accession>
<dbReference type="Pfam" id="PF16187">
    <property type="entry name" value="Peptidase_M16_M"/>
    <property type="match status" value="1"/>
</dbReference>
<dbReference type="OrthoDB" id="952271at2759"/>
<dbReference type="GO" id="GO:0005829">
    <property type="term" value="C:cytosol"/>
    <property type="evidence" value="ECO:0007669"/>
    <property type="project" value="TreeGrafter"/>
</dbReference>
<dbReference type="GO" id="GO:0043171">
    <property type="term" value="P:peptide catabolic process"/>
    <property type="evidence" value="ECO:0007669"/>
    <property type="project" value="TreeGrafter"/>
</dbReference>
<dbReference type="Gene3D" id="3.30.830.10">
    <property type="entry name" value="Metalloenzyme, LuxS/M16 peptidase-like"/>
    <property type="match status" value="4"/>
</dbReference>
<keyword evidence="4" id="KW-0378">Hydrolase</keyword>
<dbReference type="EMBL" id="CABPRJ010000001">
    <property type="protein sequence ID" value="VVC24106.1"/>
    <property type="molecule type" value="Genomic_DNA"/>
</dbReference>
<evidence type="ECO:0000256" key="4">
    <source>
        <dbReference type="ARBA" id="ARBA00022801"/>
    </source>
</evidence>
<dbReference type="PANTHER" id="PTHR43690">
    <property type="entry name" value="NARDILYSIN"/>
    <property type="match status" value="1"/>
</dbReference>
<dbReference type="Pfam" id="PF22456">
    <property type="entry name" value="PqqF-like_C_4"/>
    <property type="match status" value="1"/>
</dbReference>
<dbReference type="PANTHER" id="PTHR43690:SF18">
    <property type="entry name" value="INSULIN-DEGRADING ENZYME-RELATED"/>
    <property type="match status" value="1"/>
</dbReference>
<keyword evidence="11" id="KW-1185">Reference proteome</keyword>
<dbReference type="GO" id="GO:0046872">
    <property type="term" value="F:metal ion binding"/>
    <property type="evidence" value="ECO:0007669"/>
    <property type="project" value="UniProtKB-KW"/>
</dbReference>
<dbReference type="InterPro" id="IPR032632">
    <property type="entry name" value="Peptidase_M16_M"/>
</dbReference>
<dbReference type="InterPro" id="IPR011249">
    <property type="entry name" value="Metalloenz_LuxS/M16"/>
</dbReference>
<dbReference type="Proteomes" id="UP000325440">
    <property type="component" value="Unassembled WGS sequence"/>
</dbReference>
<organism evidence="10 11">
    <name type="scientific">Cinara cedri</name>
    <dbReference type="NCBI Taxonomy" id="506608"/>
    <lineage>
        <taxon>Eukaryota</taxon>
        <taxon>Metazoa</taxon>
        <taxon>Ecdysozoa</taxon>
        <taxon>Arthropoda</taxon>
        <taxon>Hexapoda</taxon>
        <taxon>Insecta</taxon>
        <taxon>Pterygota</taxon>
        <taxon>Neoptera</taxon>
        <taxon>Paraneoptera</taxon>
        <taxon>Hemiptera</taxon>
        <taxon>Sternorrhyncha</taxon>
        <taxon>Aphidomorpha</taxon>
        <taxon>Aphidoidea</taxon>
        <taxon>Aphididae</taxon>
        <taxon>Lachninae</taxon>
        <taxon>Cinara</taxon>
    </lineage>
</organism>
<evidence type="ECO:0000259" key="9">
    <source>
        <dbReference type="Pfam" id="PF22456"/>
    </source>
</evidence>
<dbReference type="InterPro" id="IPR054734">
    <property type="entry name" value="PqqF-like_C_4"/>
</dbReference>
<keyword evidence="3" id="KW-0479">Metal-binding</keyword>